<dbReference type="AlphaFoldDB" id="A0A3L8NZ34"/>
<organism evidence="2 3">
    <name type="scientific">Nocardioides mangrovicus</name>
    <dbReference type="NCBI Taxonomy" id="2478913"/>
    <lineage>
        <taxon>Bacteria</taxon>
        <taxon>Bacillati</taxon>
        <taxon>Actinomycetota</taxon>
        <taxon>Actinomycetes</taxon>
        <taxon>Propionibacteriales</taxon>
        <taxon>Nocardioidaceae</taxon>
        <taxon>Nocardioides</taxon>
    </lineage>
</organism>
<dbReference type="Proteomes" id="UP000281708">
    <property type="component" value="Unassembled WGS sequence"/>
</dbReference>
<dbReference type="SUPFAM" id="SSF54593">
    <property type="entry name" value="Glyoxalase/Bleomycin resistance protein/Dihydroxybiphenyl dioxygenase"/>
    <property type="match status" value="1"/>
</dbReference>
<dbReference type="CDD" id="cd06587">
    <property type="entry name" value="VOC"/>
    <property type="match status" value="1"/>
</dbReference>
<dbReference type="Gene3D" id="3.10.180.10">
    <property type="entry name" value="2,3-Dihydroxybiphenyl 1,2-Dioxygenase, domain 1"/>
    <property type="match status" value="1"/>
</dbReference>
<proteinExistence type="predicted"/>
<evidence type="ECO:0000313" key="3">
    <source>
        <dbReference type="Proteomes" id="UP000281708"/>
    </source>
</evidence>
<dbReference type="PANTHER" id="PTHR35908">
    <property type="entry name" value="HYPOTHETICAL FUSION PROTEIN"/>
    <property type="match status" value="1"/>
</dbReference>
<dbReference type="EMBL" id="RDBE01000009">
    <property type="protein sequence ID" value="RLV48466.1"/>
    <property type="molecule type" value="Genomic_DNA"/>
</dbReference>
<dbReference type="RefSeq" id="WP_121806788.1">
    <property type="nucleotide sequence ID" value="NZ_RDBE01000009.1"/>
</dbReference>
<keyword evidence="3" id="KW-1185">Reference proteome</keyword>
<name>A0A3L8NZ34_9ACTN</name>
<reference evidence="2 3" key="1">
    <citation type="submission" date="2018-10" db="EMBL/GenBank/DDBJ databases">
        <title>Marmoricola sp. 4Q3S-7 whole genome shotgun sequence.</title>
        <authorList>
            <person name="Li F."/>
        </authorList>
    </citation>
    <scope>NUCLEOTIDE SEQUENCE [LARGE SCALE GENOMIC DNA]</scope>
    <source>
        <strain evidence="2 3">4Q3S-7</strain>
    </source>
</reference>
<dbReference type="InterPro" id="IPR029068">
    <property type="entry name" value="Glyas_Bleomycin-R_OHBP_Dase"/>
</dbReference>
<dbReference type="InterPro" id="IPR041581">
    <property type="entry name" value="Glyoxalase_6"/>
</dbReference>
<evidence type="ECO:0000259" key="1">
    <source>
        <dbReference type="Pfam" id="PF18029"/>
    </source>
</evidence>
<dbReference type="OrthoDB" id="15077at2"/>
<gene>
    <name evidence="2" type="ORF">D9V37_13870</name>
</gene>
<comment type="caution">
    <text evidence="2">The sequence shown here is derived from an EMBL/GenBank/DDBJ whole genome shotgun (WGS) entry which is preliminary data.</text>
</comment>
<dbReference type="Pfam" id="PF18029">
    <property type="entry name" value="Glyoxalase_6"/>
    <property type="match status" value="1"/>
</dbReference>
<dbReference type="PANTHER" id="PTHR35908:SF1">
    <property type="entry name" value="CONSERVED PROTEIN"/>
    <property type="match status" value="1"/>
</dbReference>
<feature type="domain" description="Glyoxalase-like" evidence="1">
    <location>
        <begin position="119"/>
        <end position="227"/>
    </location>
</feature>
<sequence>MTSEQHETLGDAAAAASIHDDGWRLLLGGAYSCVAVGSMAAAAQVAEVAVRACGPDAAHLRLDLGDDRVGLVLRTPRAEGLTRLDTALAAQISSAVKELGLATTPGEGGGARAVQALEIAVDALDIPAVVPFWAAVLGYDVVSRPIAEGQELVVVDPAGQGPTLWFQQQDVARPQRNRIHLDVSVAEDEADARVAATLAAGGRVVSDSRARAFWVLADPEGNEACVCTWQDRD</sequence>
<protein>
    <submittedName>
        <fullName evidence="2">VOC family protein</fullName>
    </submittedName>
</protein>
<accession>A0A3L8NZ34</accession>
<evidence type="ECO:0000313" key="2">
    <source>
        <dbReference type="EMBL" id="RLV48466.1"/>
    </source>
</evidence>